<gene>
    <name evidence="2" type="ORF">E1B28_007714</name>
</gene>
<dbReference type="AlphaFoldDB" id="A0A9P7UV88"/>
<organism evidence="2 3">
    <name type="scientific">Marasmius oreades</name>
    <name type="common">fairy-ring Marasmius</name>
    <dbReference type="NCBI Taxonomy" id="181124"/>
    <lineage>
        <taxon>Eukaryota</taxon>
        <taxon>Fungi</taxon>
        <taxon>Dikarya</taxon>
        <taxon>Basidiomycota</taxon>
        <taxon>Agaricomycotina</taxon>
        <taxon>Agaricomycetes</taxon>
        <taxon>Agaricomycetidae</taxon>
        <taxon>Agaricales</taxon>
        <taxon>Marasmiineae</taxon>
        <taxon>Marasmiaceae</taxon>
        <taxon>Marasmius</taxon>
    </lineage>
</organism>
<reference evidence="2" key="1">
    <citation type="journal article" date="2021" name="Genome Biol. Evol.">
        <title>The assembled and annotated genome of the fairy-ring fungus Marasmius oreades.</title>
        <authorList>
            <person name="Hiltunen M."/>
            <person name="Ament-Velasquez S.L."/>
            <person name="Johannesson H."/>
        </authorList>
    </citation>
    <scope>NUCLEOTIDE SEQUENCE</scope>
    <source>
        <strain evidence="2">03SP1</strain>
    </source>
</reference>
<sequence>MTTVFKTIISRSPSTILSQLAHLKNNFYRHSLFFTVSPPSSSDDISAIVDALNNLSEESVGCISSPAPSITCSLAFMNKSTSTLFRSTIPGRARIQVGRWHSYALKDEKHMDQFPAWGSNIDWGEIWNQNERFSGALPKELKSSTMNPNQILYLSDPSPEGLISSLCSTFPSSHQLGLLASSTPFITGRPVTLFHNGKVFETGAVGVAISSPNSQQTVDLHLPEDVKPLGEEMLVTRAEGNLITTLNNSNPTRLLLRAIETAGIDASSEGAILFKEQEEFYLGVPDSQIHTITSGDISRGTMALNTTRAPGVGSKVQFYHRSKSTSHREQPLRSSKQLSVSFRVAKPEPELEDHIKDPIILDNVFYTNSENGFVVARGFGEVPWTCTVPGCVASLRV</sequence>
<accession>A0A9P7UV88</accession>
<comment type="caution">
    <text evidence="2">The sequence shown here is derived from an EMBL/GenBank/DDBJ whole genome shotgun (WGS) entry which is preliminary data.</text>
</comment>
<dbReference type="Proteomes" id="UP001049176">
    <property type="component" value="Chromosome 4"/>
</dbReference>
<protein>
    <recommendedName>
        <fullName evidence="1">FIST domain-containing protein</fullName>
    </recommendedName>
</protein>
<evidence type="ECO:0000259" key="1">
    <source>
        <dbReference type="Pfam" id="PF08495"/>
    </source>
</evidence>
<name>A0A9P7UV88_9AGAR</name>
<dbReference type="KEGG" id="more:E1B28_007714"/>
<dbReference type="EMBL" id="CM032184">
    <property type="protein sequence ID" value="KAG7094096.1"/>
    <property type="molecule type" value="Genomic_DNA"/>
</dbReference>
<proteinExistence type="predicted"/>
<keyword evidence="3" id="KW-1185">Reference proteome</keyword>
<dbReference type="Pfam" id="PF08495">
    <property type="entry name" value="FIST"/>
    <property type="match status" value="1"/>
</dbReference>
<evidence type="ECO:0000313" key="2">
    <source>
        <dbReference type="EMBL" id="KAG7094096.1"/>
    </source>
</evidence>
<dbReference type="InterPro" id="IPR013702">
    <property type="entry name" value="FIST_domain_N"/>
</dbReference>
<dbReference type="RefSeq" id="XP_043010566.1">
    <property type="nucleotide sequence ID" value="XM_043152480.1"/>
</dbReference>
<dbReference type="GeneID" id="66076790"/>
<dbReference type="OrthoDB" id="10251508at2759"/>
<evidence type="ECO:0000313" key="3">
    <source>
        <dbReference type="Proteomes" id="UP001049176"/>
    </source>
</evidence>
<feature type="domain" description="FIST" evidence="1">
    <location>
        <begin position="121"/>
        <end position="248"/>
    </location>
</feature>